<evidence type="ECO:0000256" key="6">
    <source>
        <dbReference type="ARBA" id="ARBA00022970"/>
    </source>
</evidence>
<comment type="similarity">
    <text evidence="2">Belongs to the binding-protein-dependent transport system permease family. HisMQ subfamily.</text>
</comment>
<dbReference type="InterPro" id="IPR035906">
    <property type="entry name" value="MetI-like_sf"/>
</dbReference>
<keyword evidence="12" id="KW-1185">Reference proteome</keyword>
<proteinExistence type="inferred from homology"/>
<keyword evidence="5 9" id="KW-0812">Transmembrane</keyword>
<dbReference type="InterPro" id="IPR010065">
    <property type="entry name" value="AA_ABC_transptr_permease_3TM"/>
</dbReference>
<evidence type="ECO:0000313" key="11">
    <source>
        <dbReference type="EMBL" id="MEO1752975.1"/>
    </source>
</evidence>
<dbReference type="RefSeq" id="WP_107201757.1">
    <property type="nucleotide sequence ID" value="NZ_CP015959.1"/>
</dbReference>
<evidence type="ECO:0000256" key="2">
    <source>
        <dbReference type="ARBA" id="ARBA00010072"/>
    </source>
</evidence>
<evidence type="ECO:0000259" key="10">
    <source>
        <dbReference type="PROSITE" id="PS50928"/>
    </source>
</evidence>
<keyword evidence="3 9" id="KW-0813">Transport</keyword>
<keyword evidence="4" id="KW-1003">Cell membrane</keyword>
<feature type="transmembrane region" description="Helical" evidence="9">
    <location>
        <begin position="20"/>
        <end position="41"/>
    </location>
</feature>
<name>A0ABV0DTN0_9BURK</name>
<evidence type="ECO:0000256" key="1">
    <source>
        <dbReference type="ARBA" id="ARBA00004429"/>
    </source>
</evidence>
<evidence type="ECO:0000256" key="5">
    <source>
        <dbReference type="ARBA" id="ARBA00022692"/>
    </source>
</evidence>
<dbReference type="Pfam" id="PF00528">
    <property type="entry name" value="BPD_transp_1"/>
    <property type="match status" value="1"/>
</dbReference>
<dbReference type="CDD" id="cd06261">
    <property type="entry name" value="TM_PBP2"/>
    <property type="match status" value="1"/>
</dbReference>
<evidence type="ECO:0000256" key="7">
    <source>
        <dbReference type="ARBA" id="ARBA00022989"/>
    </source>
</evidence>
<dbReference type="Gene3D" id="1.10.3720.10">
    <property type="entry name" value="MetI-like"/>
    <property type="match status" value="1"/>
</dbReference>
<dbReference type="PROSITE" id="PS50928">
    <property type="entry name" value="ABC_TM1"/>
    <property type="match status" value="1"/>
</dbReference>
<feature type="domain" description="ABC transmembrane type-1" evidence="10">
    <location>
        <begin position="17"/>
        <end position="205"/>
    </location>
</feature>
<protein>
    <submittedName>
        <fullName evidence="11">Amino acid ABC transporter permease</fullName>
    </submittedName>
</protein>
<dbReference type="SUPFAM" id="SSF161098">
    <property type="entry name" value="MetI-like"/>
    <property type="match status" value="1"/>
</dbReference>
<dbReference type="InterPro" id="IPR000515">
    <property type="entry name" value="MetI-like"/>
</dbReference>
<gene>
    <name evidence="11" type="ORF">VOI32_03425</name>
</gene>
<evidence type="ECO:0000313" key="12">
    <source>
        <dbReference type="Proteomes" id="UP001462961"/>
    </source>
</evidence>
<comment type="subcellular location">
    <subcellularLocation>
        <location evidence="1">Cell inner membrane</location>
        <topology evidence="1">Multi-pass membrane protein</topology>
    </subcellularLocation>
    <subcellularLocation>
        <location evidence="9">Cell membrane</location>
        <topology evidence="9">Multi-pass membrane protein</topology>
    </subcellularLocation>
</comment>
<feature type="transmembrane region" description="Helical" evidence="9">
    <location>
        <begin position="186"/>
        <end position="205"/>
    </location>
</feature>
<evidence type="ECO:0000256" key="9">
    <source>
        <dbReference type="RuleBase" id="RU363032"/>
    </source>
</evidence>
<dbReference type="PANTHER" id="PTHR30614:SF0">
    <property type="entry name" value="L-CYSTINE TRANSPORT SYSTEM PERMEASE PROTEIN TCYL"/>
    <property type="match status" value="1"/>
</dbReference>
<evidence type="ECO:0000256" key="3">
    <source>
        <dbReference type="ARBA" id="ARBA00022448"/>
    </source>
</evidence>
<keyword evidence="8 9" id="KW-0472">Membrane</keyword>
<feature type="transmembrane region" description="Helical" evidence="9">
    <location>
        <begin position="53"/>
        <end position="74"/>
    </location>
</feature>
<dbReference type="Proteomes" id="UP001462961">
    <property type="component" value="Unassembled WGS sequence"/>
</dbReference>
<dbReference type="PANTHER" id="PTHR30614">
    <property type="entry name" value="MEMBRANE COMPONENT OF AMINO ACID ABC TRANSPORTER"/>
    <property type="match status" value="1"/>
</dbReference>
<keyword evidence="7 9" id="KW-1133">Transmembrane helix</keyword>
<sequence>MMSDLLAKILTEIIVALPWTLAMTGLSFAFGALFAIPLCGLRTAHNPILRNCALSLILTFRSIPPIVWLFLIFFGVGSDLIPLSPFVSAVIGLGLITAANVAEIYRGALKAVPAGQYEAARALGLPALLQYHDVLIPQIFRLALPSLATYAIGLLKDTAVASTIGVHDLAFSAYRVSQETFRGIEVYAAFGLVYFLISLAMAYATRGLDRRLRERISR</sequence>
<dbReference type="NCBIfam" id="TIGR01726">
    <property type="entry name" value="HEQRo_perm_3TM"/>
    <property type="match status" value="1"/>
</dbReference>
<accession>A0ABV0DTN0</accession>
<dbReference type="InterPro" id="IPR043429">
    <property type="entry name" value="ArtM/GltK/GlnP/TcyL/YhdX-like"/>
</dbReference>
<keyword evidence="6" id="KW-0029">Amino-acid transport</keyword>
<evidence type="ECO:0000256" key="8">
    <source>
        <dbReference type="ARBA" id="ARBA00023136"/>
    </source>
</evidence>
<evidence type="ECO:0000256" key="4">
    <source>
        <dbReference type="ARBA" id="ARBA00022475"/>
    </source>
</evidence>
<comment type="caution">
    <text evidence="11">The sequence shown here is derived from an EMBL/GenBank/DDBJ whole genome shotgun (WGS) entry which is preliminary data.</text>
</comment>
<organism evidence="11 12">
    <name type="scientific">Paraburkholderia caribensis</name>
    <dbReference type="NCBI Taxonomy" id="75105"/>
    <lineage>
        <taxon>Bacteria</taxon>
        <taxon>Pseudomonadati</taxon>
        <taxon>Pseudomonadota</taxon>
        <taxon>Betaproteobacteria</taxon>
        <taxon>Burkholderiales</taxon>
        <taxon>Burkholderiaceae</taxon>
        <taxon>Paraburkholderia</taxon>
    </lineage>
</organism>
<reference evidence="11 12" key="1">
    <citation type="submission" date="2024-01" db="EMBL/GenBank/DDBJ databases">
        <title>The diversity of rhizobia nodulating Mimosa spp. in eleven states of Brazil covering several biomes is determined by host plant, location, and edaphic factors.</title>
        <authorList>
            <person name="Rouws L."/>
            <person name="Barauna A."/>
            <person name="Beukes C."/>
            <person name="De Faria S.M."/>
            <person name="Gross E."/>
            <person name="Dos Reis Junior F.B."/>
            <person name="Simon M."/>
            <person name="Maluk M."/>
            <person name="Odee D.W."/>
            <person name="Kenicer G."/>
            <person name="Young J.P.W."/>
            <person name="Reis V.M."/>
            <person name="Zilli J."/>
            <person name="James E.K."/>
        </authorList>
    </citation>
    <scope>NUCLEOTIDE SEQUENCE [LARGE SCALE GENOMIC DNA]</scope>
    <source>
        <strain evidence="11 12">JHI1651</strain>
    </source>
</reference>
<dbReference type="EMBL" id="JAYLVJ010000003">
    <property type="protein sequence ID" value="MEO1752975.1"/>
    <property type="molecule type" value="Genomic_DNA"/>
</dbReference>
<feature type="transmembrane region" description="Helical" evidence="9">
    <location>
        <begin position="80"/>
        <end position="102"/>
    </location>
</feature>